<dbReference type="GO" id="GO:0005886">
    <property type="term" value="C:plasma membrane"/>
    <property type="evidence" value="ECO:0007669"/>
    <property type="project" value="InterPro"/>
</dbReference>
<dbReference type="GO" id="GO:0006417">
    <property type="term" value="P:regulation of translation"/>
    <property type="evidence" value="ECO:0007669"/>
    <property type="project" value="TreeGrafter"/>
</dbReference>
<dbReference type="AlphaFoldDB" id="A0AAP4BPE4"/>
<proteinExistence type="predicted"/>
<keyword evidence="1" id="KW-0472">Membrane</keyword>
<feature type="domain" description="Anti-sigma K factor RskA C-terminal" evidence="2">
    <location>
        <begin position="83"/>
        <end position="232"/>
    </location>
</feature>
<keyword evidence="1" id="KW-1133">Transmembrane helix</keyword>
<evidence type="ECO:0000256" key="1">
    <source>
        <dbReference type="SAM" id="Phobius"/>
    </source>
</evidence>
<dbReference type="InterPro" id="IPR018764">
    <property type="entry name" value="RskA_C"/>
</dbReference>
<dbReference type="Proteomes" id="UP001224412">
    <property type="component" value="Unassembled WGS sequence"/>
</dbReference>
<dbReference type="GO" id="GO:0016989">
    <property type="term" value="F:sigma factor antagonist activity"/>
    <property type="evidence" value="ECO:0007669"/>
    <property type="project" value="TreeGrafter"/>
</dbReference>
<dbReference type="EMBL" id="JASNVH010000004">
    <property type="protein sequence ID" value="MDK4306577.1"/>
    <property type="molecule type" value="Genomic_DNA"/>
</dbReference>
<sequence>MSDRTVNNTDEFDDETFESFLDAVPEHTPPPEIKNQLLAKLGHSNAETTNVVPLQARTQPAQTVQNRGRTASETSRKPWAVLAGAAAAALLVGITVLTPVLNNTADDAGEGAIVAEETQSTRGVPSTAGHEQMHEIMSAADMVSGATTAEGARLKIVSSNEMGKAGAMVDGQPELADGMGAQVWAVDKHGVVRSAGVIGQDPHQDVWMPFDAAAHKVMITEEPAAGSASPSGRMLAEVELEA</sequence>
<dbReference type="Pfam" id="PF10099">
    <property type="entry name" value="RskA_C"/>
    <property type="match status" value="1"/>
</dbReference>
<dbReference type="PANTHER" id="PTHR37461:SF1">
    <property type="entry name" value="ANTI-SIGMA-K FACTOR RSKA"/>
    <property type="match status" value="1"/>
</dbReference>
<dbReference type="InterPro" id="IPR051474">
    <property type="entry name" value="Anti-sigma-K/W_factor"/>
</dbReference>
<feature type="transmembrane region" description="Helical" evidence="1">
    <location>
        <begin position="79"/>
        <end position="101"/>
    </location>
</feature>
<gene>
    <name evidence="3" type="ORF">QPX23_05875</name>
    <name evidence="4" type="ORF">QPX42_03295</name>
</gene>
<protein>
    <submittedName>
        <fullName evidence="4">Anti-sigma factor</fullName>
    </submittedName>
</protein>
<dbReference type="PANTHER" id="PTHR37461">
    <property type="entry name" value="ANTI-SIGMA-K FACTOR RSKA"/>
    <property type="match status" value="1"/>
</dbReference>
<organism evidence="4 5">
    <name type="scientific">Corynebacterium pseudodiphtheriticum</name>
    <dbReference type="NCBI Taxonomy" id="37637"/>
    <lineage>
        <taxon>Bacteria</taxon>
        <taxon>Bacillati</taxon>
        <taxon>Actinomycetota</taxon>
        <taxon>Actinomycetes</taxon>
        <taxon>Mycobacteriales</taxon>
        <taxon>Corynebacteriaceae</taxon>
        <taxon>Corynebacterium</taxon>
    </lineage>
</organism>
<keyword evidence="6" id="KW-1185">Reference proteome</keyword>
<keyword evidence="1" id="KW-0812">Transmembrane</keyword>
<evidence type="ECO:0000313" key="3">
    <source>
        <dbReference type="EMBL" id="MDK4290252.1"/>
    </source>
</evidence>
<comment type="caution">
    <text evidence="4">The sequence shown here is derived from an EMBL/GenBank/DDBJ whole genome shotgun (WGS) entry which is preliminary data.</text>
</comment>
<dbReference type="EMBL" id="JASNUQ010000007">
    <property type="protein sequence ID" value="MDK4290252.1"/>
    <property type="molecule type" value="Genomic_DNA"/>
</dbReference>
<evidence type="ECO:0000313" key="5">
    <source>
        <dbReference type="Proteomes" id="UP001224412"/>
    </source>
</evidence>
<evidence type="ECO:0000313" key="6">
    <source>
        <dbReference type="Proteomes" id="UP001239759"/>
    </source>
</evidence>
<dbReference type="Proteomes" id="UP001239759">
    <property type="component" value="Unassembled WGS sequence"/>
</dbReference>
<evidence type="ECO:0000259" key="2">
    <source>
        <dbReference type="Pfam" id="PF10099"/>
    </source>
</evidence>
<evidence type="ECO:0000313" key="4">
    <source>
        <dbReference type="EMBL" id="MDK4306577.1"/>
    </source>
</evidence>
<name>A0AAP4BPE4_9CORY</name>
<accession>A0AAP4BPE4</accession>
<dbReference type="RefSeq" id="WP_242721569.1">
    <property type="nucleotide sequence ID" value="NZ_CP051667.1"/>
</dbReference>
<reference evidence="4 6" key="1">
    <citation type="submission" date="2023-05" db="EMBL/GenBank/DDBJ databases">
        <title>Metabolic capabilities are highly conserved among human nasal-associated Corynebacterium species in pangenomic analyses.</title>
        <authorList>
            <person name="Tran T.H."/>
            <person name="Roberts A.Q."/>
            <person name="Escapa I.F."/>
            <person name="Gao W."/>
            <person name="Conlan S."/>
            <person name="Kong H."/>
            <person name="Segre J.A."/>
            <person name="Kelly M.S."/>
            <person name="Lemon K.P."/>
        </authorList>
    </citation>
    <scope>NUCLEOTIDE SEQUENCE</scope>
    <source>
        <strain evidence="4">KPL2773</strain>
        <strain evidence="3 6">KPL3772</strain>
    </source>
</reference>